<dbReference type="Pfam" id="PF03186">
    <property type="entry name" value="CobD_Cbib"/>
    <property type="match status" value="1"/>
</dbReference>
<feature type="transmembrane region" description="Helical" evidence="9">
    <location>
        <begin position="300"/>
        <end position="318"/>
    </location>
</feature>
<evidence type="ECO:0000256" key="9">
    <source>
        <dbReference type="HAMAP-Rule" id="MF_00024"/>
    </source>
</evidence>
<proteinExistence type="inferred from homology"/>
<evidence type="ECO:0000256" key="8">
    <source>
        <dbReference type="ARBA" id="ARBA00023136"/>
    </source>
</evidence>
<dbReference type="RefSeq" id="WP_012609604.1">
    <property type="nucleotide sequence ID" value="NC_011768.1"/>
</dbReference>
<keyword evidence="5 9" id="KW-0169">Cobalamin biosynthesis</keyword>
<dbReference type="HAMAP" id="MF_00024">
    <property type="entry name" value="CobD_CbiB"/>
    <property type="match status" value="1"/>
</dbReference>
<name>B8FH76_DESAL</name>
<evidence type="ECO:0000256" key="4">
    <source>
        <dbReference type="ARBA" id="ARBA00022475"/>
    </source>
</evidence>
<reference evidence="10 11" key="1">
    <citation type="journal article" date="2012" name="Environ. Microbiol.">
        <title>The genome sequence of Desulfatibacillum alkenivorans AK-01: a blueprint for anaerobic alkane oxidation.</title>
        <authorList>
            <person name="Callaghan A.V."/>
            <person name="Morris B.E."/>
            <person name="Pereira I.A."/>
            <person name="McInerney M.J."/>
            <person name="Austin R.N."/>
            <person name="Groves J.T."/>
            <person name="Kukor J.J."/>
            <person name="Suflita J.M."/>
            <person name="Young L.Y."/>
            <person name="Zylstra G.J."/>
            <person name="Wawrik B."/>
        </authorList>
    </citation>
    <scope>NUCLEOTIDE SEQUENCE [LARGE SCALE GENOMIC DNA]</scope>
    <source>
        <strain evidence="10 11">AK-01</strain>
    </source>
</reference>
<dbReference type="HOGENOM" id="CLU_054212_0_0_7"/>
<protein>
    <recommendedName>
        <fullName evidence="9">Cobalamin biosynthesis protein CobD</fullName>
    </recommendedName>
</protein>
<keyword evidence="6 9" id="KW-0812">Transmembrane</keyword>
<dbReference type="PANTHER" id="PTHR34308">
    <property type="entry name" value="COBALAMIN BIOSYNTHESIS PROTEIN CBIB"/>
    <property type="match status" value="1"/>
</dbReference>
<dbReference type="PANTHER" id="PTHR34308:SF1">
    <property type="entry name" value="COBALAMIN BIOSYNTHESIS PROTEIN CBIB"/>
    <property type="match status" value="1"/>
</dbReference>
<dbReference type="GO" id="GO:0009236">
    <property type="term" value="P:cobalamin biosynthetic process"/>
    <property type="evidence" value="ECO:0007669"/>
    <property type="project" value="UniProtKB-UniRule"/>
</dbReference>
<dbReference type="Proteomes" id="UP000000739">
    <property type="component" value="Chromosome"/>
</dbReference>
<dbReference type="NCBIfam" id="TIGR00380">
    <property type="entry name" value="cobal_cbiB"/>
    <property type="match status" value="1"/>
</dbReference>
<gene>
    <name evidence="9" type="primary">cobD</name>
    <name evidence="10" type="ordered locus">Dalk_0457</name>
</gene>
<dbReference type="GO" id="GO:0015420">
    <property type="term" value="F:ABC-type vitamin B12 transporter activity"/>
    <property type="evidence" value="ECO:0007669"/>
    <property type="project" value="UniProtKB-UniRule"/>
</dbReference>
<evidence type="ECO:0000313" key="11">
    <source>
        <dbReference type="Proteomes" id="UP000000739"/>
    </source>
</evidence>
<dbReference type="KEGG" id="dal:Dalk_0457"/>
<sequence>MTPELPLPLWQALIIAFILDMILGDPQGMPHPIRLMGRLIEGWEPRFRRLPIPTVWAGALFTLCLVALVWISAWIVLAAGAAMHPWLGAGLEIIILYFSIAPRCLDKAAYAVEKPLRQGDAEKARAELSMIVGRETKDLTPTQMSRAAVETVAENFVDGVLSPLFWIAVGGAPAAMAFKMASTLDSMVGYKNEQYILFGKASARLDDVANFIPARLSIPIIALAARLLGLSHKAAFKTAVLEGKNHKSPNAGYPEAAFAGALEIRLNGPAVYHGELLDKPFLGEKFGDPGAEHITKARRLMLASSFLGLLFAVLAAAVF</sequence>
<dbReference type="AlphaFoldDB" id="B8FH76"/>
<evidence type="ECO:0000256" key="2">
    <source>
        <dbReference type="ARBA" id="ARBA00004953"/>
    </source>
</evidence>
<evidence type="ECO:0000256" key="7">
    <source>
        <dbReference type="ARBA" id="ARBA00022989"/>
    </source>
</evidence>
<feature type="transmembrane region" description="Helical" evidence="9">
    <location>
        <begin position="6"/>
        <end position="24"/>
    </location>
</feature>
<feature type="transmembrane region" description="Helical" evidence="9">
    <location>
        <begin position="83"/>
        <end position="100"/>
    </location>
</feature>
<keyword evidence="7 9" id="KW-1133">Transmembrane helix</keyword>
<accession>B8FH76</accession>
<dbReference type="eggNOG" id="COG1270">
    <property type="taxonomic scope" value="Bacteria"/>
</dbReference>
<keyword evidence="11" id="KW-1185">Reference proteome</keyword>
<dbReference type="EMBL" id="CP001322">
    <property type="protein sequence ID" value="ACL02164.1"/>
    <property type="molecule type" value="Genomic_DNA"/>
</dbReference>
<organism evidence="10 11">
    <name type="scientific">Desulfatibacillum aliphaticivorans</name>
    <dbReference type="NCBI Taxonomy" id="218208"/>
    <lineage>
        <taxon>Bacteria</taxon>
        <taxon>Pseudomonadati</taxon>
        <taxon>Thermodesulfobacteriota</taxon>
        <taxon>Desulfobacteria</taxon>
        <taxon>Desulfobacterales</taxon>
        <taxon>Desulfatibacillaceae</taxon>
        <taxon>Desulfatibacillum</taxon>
    </lineage>
</organism>
<dbReference type="UniPathway" id="UPA00148"/>
<dbReference type="InterPro" id="IPR004485">
    <property type="entry name" value="Cobalamin_biosynth_CobD/CbiB"/>
</dbReference>
<keyword evidence="8 9" id="KW-0472">Membrane</keyword>
<feature type="transmembrane region" description="Helical" evidence="9">
    <location>
        <begin position="55"/>
        <end position="77"/>
    </location>
</feature>
<comment type="caution">
    <text evidence="9">Lacks conserved residue(s) required for the propagation of feature annotation.</text>
</comment>
<evidence type="ECO:0000256" key="3">
    <source>
        <dbReference type="ARBA" id="ARBA00006263"/>
    </source>
</evidence>
<dbReference type="GO" id="GO:0048472">
    <property type="term" value="F:threonine-phosphate decarboxylase activity"/>
    <property type="evidence" value="ECO:0007669"/>
    <property type="project" value="InterPro"/>
</dbReference>
<comment type="function">
    <text evidence="9">Converts cobyric acid to cobinamide by the addition of aminopropanol on the F carboxylic group.</text>
</comment>
<evidence type="ECO:0000313" key="10">
    <source>
        <dbReference type="EMBL" id="ACL02164.1"/>
    </source>
</evidence>
<comment type="pathway">
    <text evidence="2 9">Cofactor biosynthesis; adenosylcobalamin biosynthesis.</text>
</comment>
<comment type="subcellular location">
    <subcellularLocation>
        <location evidence="1 9">Cell membrane</location>
        <topology evidence="1 9">Multi-pass membrane protein</topology>
    </subcellularLocation>
</comment>
<evidence type="ECO:0000256" key="5">
    <source>
        <dbReference type="ARBA" id="ARBA00022573"/>
    </source>
</evidence>
<dbReference type="GO" id="GO:0005886">
    <property type="term" value="C:plasma membrane"/>
    <property type="evidence" value="ECO:0007669"/>
    <property type="project" value="UniProtKB-SubCell"/>
</dbReference>
<comment type="similarity">
    <text evidence="3 9">Belongs to the CobD/CbiB family.</text>
</comment>
<evidence type="ECO:0000256" key="6">
    <source>
        <dbReference type="ARBA" id="ARBA00022692"/>
    </source>
</evidence>
<keyword evidence="4 9" id="KW-1003">Cell membrane</keyword>
<evidence type="ECO:0000256" key="1">
    <source>
        <dbReference type="ARBA" id="ARBA00004651"/>
    </source>
</evidence>